<dbReference type="AlphaFoldDB" id="A0A2B4SEK0"/>
<gene>
    <name evidence="8" type="primary">paqr5b</name>
    <name evidence="8" type="ORF">AWC38_SpisGene8353</name>
</gene>
<sequence length="285" mass="32233">MKCRRHIETSDLNFNSAKDNCSLPDFKVPFEFRDPYILTGYRCPQLSAWECLLSLFRRTNETINVWSHVVAFAVFVIRSIIVFSQHNPLEDAFVYPLLSFAVGTSAMFFMSSGAHLFNSMSSKIRHVCFFFDYAAISVYAFSVGQAMYFYSRPLGHLLQNMVIVCKTVTSVALPTEPTLPTALPTVGLLAQLVEHCTSIAEERQASMMKFANFVSLFLVCVLVVYAVDGRKHQRHKKRGMERVRSEEAVREIVPKLTRNTHKATDAVSVDVVKADNKATAENKVR</sequence>
<protein>
    <submittedName>
        <fullName evidence="8">Membrane progestin receptor gamma-B</fullName>
    </submittedName>
</protein>
<feature type="transmembrane region" description="Helical" evidence="7">
    <location>
        <begin position="210"/>
        <end position="228"/>
    </location>
</feature>
<dbReference type="PANTHER" id="PTHR20855:SF143">
    <property type="entry name" value="MEMBRANE PROGESTIN RECEPTOR EPSILON"/>
    <property type="match status" value="1"/>
</dbReference>
<dbReference type="Proteomes" id="UP000225706">
    <property type="component" value="Unassembled WGS sequence"/>
</dbReference>
<comment type="caution">
    <text evidence="8">The sequence shown here is derived from an EMBL/GenBank/DDBJ whole genome shotgun (WGS) entry which is preliminary data.</text>
</comment>
<feature type="transmembrane region" description="Helical" evidence="7">
    <location>
        <begin position="63"/>
        <end position="81"/>
    </location>
</feature>
<evidence type="ECO:0000256" key="6">
    <source>
        <dbReference type="PIRSR" id="PIRSR604254-1"/>
    </source>
</evidence>
<proteinExistence type="inferred from homology"/>
<feature type="transmembrane region" description="Helical" evidence="7">
    <location>
        <begin position="93"/>
        <end position="117"/>
    </location>
</feature>
<dbReference type="GO" id="GO:0038023">
    <property type="term" value="F:signaling receptor activity"/>
    <property type="evidence" value="ECO:0007669"/>
    <property type="project" value="TreeGrafter"/>
</dbReference>
<dbReference type="PANTHER" id="PTHR20855">
    <property type="entry name" value="ADIPOR/PROGESTIN RECEPTOR-RELATED"/>
    <property type="match status" value="1"/>
</dbReference>
<evidence type="ECO:0000313" key="9">
    <source>
        <dbReference type="Proteomes" id="UP000225706"/>
    </source>
</evidence>
<evidence type="ECO:0000256" key="5">
    <source>
        <dbReference type="ARBA" id="ARBA00023136"/>
    </source>
</evidence>
<keyword evidence="8" id="KW-0675">Receptor</keyword>
<keyword evidence="6" id="KW-0862">Zinc</keyword>
<keyword evidence="9" id="KW-1185">Reference proteome</keyword>
<dbReference type="Pfam" id="PF03006">
    <property type="entry name" value="HlyIII"/>
    <property type="match status" value="1"/>
</dbReference>
<organism evidence="8 9">
    <name type="scientific">Stylophora pistillata</name>
    <name type="common">Smooth cauliflower coral</name>
    <dbReference type="NCBI Taxonomy" id="50429"/>
    <lineage>
        <taxon>Eukaryota</taxon>
        <taxon>Metazoa</taxon>
        <taxon>Cnidaria</taxon>
        <taxon>Anthozoa</taxon>
        <taxon>Hexacorallia</taxon>
        <taxon>Scleractinia</taxon>
        <taxon>Astrocoeniina</taxon>
        <taxon>Pocilloporidae</taxon>
        <taxon>Stylophora</taxon>
    </lineage>
</organism>
<keyword evidence="3 7" id="KW-0812">Transmembrane</keyword>
<evidence type="ECO:0000313" key="8">
    <source>
        <dbReference type="EMBL" id="PFX26987.1"/>
    </source>
</evidence>
<evidence type="ECO:0000256" key="1">
    <source>
        <dbReference type="ARBA" id="ARBA00004141"/>
    </source>
</evidence>
<feature type="binding site" evidence="6">
    <location>
        <position position="115"/>
    </location>
    <ligand>
        <name>Zn(2+)</name>
        <dbReference type="ChEBI" id="CHEBI:29105"/>
    </ligand>
</feature>
<reference evidence="9" key="1">
    <citation type="journal article" date="2017" name="bioRxiv">
        <title>Comparative analysis of the genomes of Stylophora pistillata and Acropora digitifera provides evidence for extensive differences between species of corals.</title>
        <authorList>
            <person name="Voolstra C.R."/>
            <person name="Li Y."/>
            <person name="Liew Y.J."/>
            <person name="Baumgarten S."/>
            <person name="Zoccola D."/>
            <person name="Flot J.-F."/>
            <person name="Tambutte S."/>
            <person name="Allemand D."/>
            <person name="Aranda M."/>
        </authorList>
    </citation>
    <scope>NUCLEOTIDE SEQUENCE [LARGE SCALE GENOMIC DNA]</scope>
</reference>
<accession>A0A2B4SEK0</accession>
<name>A0A2B4SEK0_STYPI</name>
<feature type="transmembrane region" description="Helical" evidence="7">
    <location>
        <begin position="129"/>
        <end position="150"/>
    </location>
</feature>
<evidence type="ECO:0000256" key="3">
    <source>
        <dbReference type="ARBA" id="ARBA00022692"/>
    </source>
</evidence>
<keyword evidence="6" id="KW-0479">Metal-binding</keyword>
<comment type="similarity">
    <text evidence="2">Belongs to the ADIPOR family.</text>
</comment>
<dbReference type="EMBL" id="LSMT01000114">
    <property type="protein sequence ID" value="PFX26987.1"/>
    <property type="molecule type" value="Genomic_DNA"/>
</dbReference>
<evidence type="ECO:0000256" key="7">
    <source>
        <dbReference type="SAM" id="Phobius"/>
    </source>
</evidence>
<evidence type="ECO:0000256" key="2">
    <source>
        <dbReference type="ARBA" id="ARBA00007018"/>
    </source>
</evidence>
<dbReference type="InterPro" id="IPR004254">
    <property type="entry name" value="AdipoR/HlyIII-related"/>
</dbReference>
<dbReference type="GO" id="GO:0016020">
    <property type="term" value="C:membrane"/>
    <property type="evidence" value="ECO:0007669"/>
    <property type="project" value="UniProtKB-SubCell"/>
</dbReference>
<dbReference type="OrthoDB" id="529367at2759"/>
<keyword evidence="5 7" id="KW-0472">Membrane</keyword>
<evidence type="ECO:0000256" key="4">
    <source>
        <dbReference type="ARBA" id="ARBA00022989"/>
    </source>
</evidence>
<keyword evidence="4 7" id="KW-1133">Transmembrane helix</keyword>
<dbReference type="GO" id="GO:0046872">
    <property type="term" value="F:metal ion binding"/>
    <property type="evidence" value="ECO:0007669"/>
    <property type="project" value="UniProtKB-KW"/>
</dbReference>
<comment type="subcellular location">
    <subcellularLocation>
        <location evidence="1">Membrane</location>
        <topology evidence="1">Multi-pass membrane protein</topology>
    </subcellularLocation>
</comment>